<geneLocation type="plasmid" evidence="1">
    <name>pCBMA213_2</name>
</geneLocation>
<proteinExistence type="predicted"/>
<gene>
    <name evidence="1" type="ORF">pCBMA213_2_00134</name>
</gene>
<protein>
    <submittedName>
        <fullName evidence="1">Uncharacterized protein</fullName>
    </submittedName>
</protein>
<name>A0A1S6GKV8_9MYCO</name>
<dbReference type="AlphaFoldDB" id="A0A1S6GKV8"/>
<sequence>MSASTVHPEHINVLIWAGLQRQRPSGDLHWYYGNPTDAGVLTTATATATGQMLLDAVATSLNDAYPDRPERFTADTYTYRRPVHISWTAPELLSALHGYRYQASEACNWPTSEAAAFVDALQLRLIRNIPGYSAGPWCVGPESQPTAVKARTRG</sequence>
<dbReference type="EMBL" id="KY349138">
    <property type="protein sequence ID" value="AQS22498.1"/>
    <property type="molecule type" value="Genomic_DNA"/>
</dbReference>
<dbReference type="RefSeq" id="WP_155909822.1">
    <property type="nucleotide sequence ID" value="NZ_MZMR01000015.1"/>
</dbReference>
<reference evidence="1" key="1">
    <citation type="submission" date="2016-12" db="EMBL/GenBank/DDBJ databases">
        <title>Complete plasmid sequence carrying type IV-like and type VII secretion systems from an atypical mycobacteria strain.</title>
        <authorList>
            <person name="Morgado S."/>
            <person name="Marin M."/>
            <person name="Fonseca E."/>
            <person name="Freitas F."/>
            <person name="Vicente A.C."/>
        </authorList>
    </citation>
    <scope>NUCLEOTIDE SEQUENCE</scope>
    <source>
        <strain evidence="1">CBMA 213</strain>
        <plasmid evidence="1">pCBMA213_2</plasmid>
    </source>
</reference>
<accession>A0A1S6GKV8</accession>
<keyword evidence="1" id="KW-0614">Plasmid</keyword>
<organism evidence="1">
    <name type="scientific">Mycolicibacterium sp. CBMA 213</name>
    <dbReference type="NCBI Taxonomy" id="1968788"/>
    <lineage>
        <taxon>Bacteria</taxon>
        <taxon>Bacillati</taxon>
        <taxon>Actinomycetota</taxon>
        <taxon>Actinomycetes</taxon>
        <taxon>Mycobacteriales</taxon>
        <taxon>Mycobacteriaceae</taxon>
        <taxon>Mycolicibacterium</taxon>
    </lineage>
</organism>
<evidence type="ECO:0000313" key="1">
    <source>
        <dbReference type="EMBL" id="AQS22498.1"/>
    </source>
</evidence>